<protein>
    <recommendedName>
        <fullName evidence="2">cysteine-S-conjugate beta-lyase</fullName>
        <ecNumber evidence="2">4.4.1.13</ecNumber>
    </recommendedName>
</protein>
<dbReference type="InterPro" id="IPR027619">
    <property type="entry name" value="C-S_lyase_PatB-like"/>
</dbReference>
<dbReference type="PANTHER" id="PTHR43525:SF1">
    <property type="entry name" value="PROTEIN MALY"/>
    <property type="match status" value="1"/>
</dbReference>
<dbReference type="InterPro" id="IPR051798">
    <property type="entry name" value="Class-II_PLP-Dep_Aminotrans"/>
</dbReference>
<dbReference type="CDD" id="cd00609">
    <property type="entry name" value="AAT_like"/>
    <property type="match status" value="1"/>
</dbReference>
<reference evidence="7 8" key="1">
    <citation type="submission" date="2016-10" db="EMBL/GenBank/DDBJ databases">
        <authorList>
            <person name="de Groot N.N."/>
        </authorList>
    </citation>
    <scope>NUCLEOTIDE SEQUENCE [LARGE SCALE GENOMIC DNA]</scope>
    <source>
        <strain evidence="7 8">D15d</strain>
    </source>
</reference>
<dbReference type="EC" id="4.4.1.13" evidence="2"/>
<feature type="domain" description="Aminotransferase class I/classII large" evidence="6">
    <location>
        <begin position="33"/>
        <end position="379"/>
    </location>
</feature>
<evidence type="ECO:0000256" key="4">
    <source>
        <dbReference type="ARBA" id="ARBA00023239"/>
    </source>
</evidence>
<keyword evidence="8" id="KW-1185">Reference proteome</keyword>
<dbReference type="Pfam" id="PF00155">
    <property type="entry name" value="Aminotran_1_2"/>
    <property type="match status" value="1"/>
</dbReference>
<keyword evidence="4 7" id="KW-0456">Lyase</keyword>
<sequence>MGKYNFDEIVNRRGTDSIKWDVADNELPMWVADMDFQTAPEIIDALIKRAKEGVFGYTDVNDEWYDAYINWWKNRHGFEMNREWLMFCTGVIPAISSTVRKLTTPNEKVIIQTPVYNIFFNSILNNGCQVLESPLHYEDGIYSIDFNDLEEKMSDPQASLMILCNPHNPVSKIWSKEELAKIGELAKKHGVTIISDEIHCDLTMPGKDYIPFASVSETCKDISITCIAPTKTFSIPGIQTAAISVPNKFLRHKVWRSINTDEVAEPNVFAAHAAIAAFNYGKDWLDELREYIFLNRKLVEDFIDQNLPSLHVVRGDATYLLWIDVSKLGISSDKLAAIIRKETGLYLSSGTVYGDCGKDFLRMNVACTKANLEDGLSRLKKAIDSL</sequence>
<dbReference type="Proteomes" id="UP000236726">
    <property type="component" value="Unassembled WGS sequence"/>
</dbReference>
<evidence type="ECO:0000313" key="7">
    <source>
        <dbReference type="EMBL" id="SEF61146.1"/>
    </source>
</evidence>
<dbReference type="InterPro" id="IPR015422">
    <property type="entry name" value="PyrdxlP-dep_Trfase_small"/>
</dbReference>
<dbReference type="Gene3D" id="3.40.640.10">
    <property type="entry name" value="Type I PLP-dependent aspartate aminotransferase-like (Major domain)"/>
    <property type="match status" value="1"/>
</dbReference>
<dbReference type="AlphaFoldDB" id="A0A1H5TEB8"/>
<gene>
    <name evidence="7" type="ORF">SAMN05216537_104130</name>
</gene>
<dbReference type="RefSeq" id="WP_103952455.1">
    <property type="nucleotide sequence ID" value="NZ_FNUL01000004.1"/>
</dbReference>
<dbReference type="InterPro" id="IPR015424">
    <property type="entry name" value="PyrdxlP-dep_Trfase"/>
</dbReference>
<dbReference type="InterPro" id="IPR015421">
    <property type="entry name" value="PyrdxlP-dep_Trfase_major"/>
</dbReference>
<evidence type="ECO:0000256" key="3">
    <source>
        <dbReference type="ARBA" id="ARBA00022898"/>
    </source>
</evidence>
<evidence type="ECO:0000256" key="2">
    <source>
        <dbReference type="ARBA" id="ARBA00012224"/>
    </source>
</evidence>
<comment type="cofactor">
    <cofactor evidence="1">
        <name>pyridoxal 5'-phosphate</name>
        <dbReference type="ChEBI" id="CHEBI:597326"/>
    </cofactor>
</comment>
<comment type="similarity">
    <text evidence="5">Belongs to the class-II pyridoxal-phosphate-dependent aminotransferase family. MalY/PatB cystathionine beta-lyase subfamily.</text>
</comment>
<dbReference type="NCBIfam" id="TIGR04350">
    <property type="entry name" value="C_S_lyase_PatB"/>
    <property type="match status" value="1"/>
</dbReference>
<dbReference type="GO" id="GO:0047804">
    <property type="term" value="F:cysteine-S-conjugate beta-lyase activity"/>
    <property type="evidence" value="ECO:0007669"/>
    <property type="project" value="UniProtKB-EC"/>
</dbReference>
<name>A0A1H5TEB8_9FIRM</name>
<accession>A0A1H5TEB8</accession>
<dbReference type="SUPFAM" id="SSF53383">
    <property type="entry name" value="PLP-dependent transferases"/>
    <property type="match status" value="1"/>
</dbReference>
<evidence type="ECO:0000259" key="6">
    <source>
        <dbReference type="Pfam" id="PF00155"/>
    </source>
</evidence>
<dbReference type="GO" id="GO:0030170">
    <property type="term" value="F:pyridoxal phosphate binding"/>
    <property type="evidence" value="ECO:0007669"/>
    <property type="project" value="InterPro"/>
</dbReference>
<evidence type="ECO:0000256" key="1">
    <source>
        <dbReference type="ARBA" id="ARBA00001933"/>
    </source>
</evidence>
<dbReference type="PANTHER" id="PTHR43525">
    <property type="entry name" value="PROTEIN MALY"/>
    <property type="match status" value="1"/>
</dbReference>
<dbReference type="EMBL" id="FNUL01000004">
    <property type="protein sequence ID" value="SEF61146.1"/>
    <property type="molecule type" value="Genomic_DNA"/>
</dbReference>
<dbReference type="Gene3D" id="3.90.1150.10">
    <property type="entry name" value="Aspartate Aminotransferase, domain 1"/>
    <property type="match status" value="1"/>
</dbReference>
<evidence type="ECO:0000256" key="5">
    <source>
        <dbReference type="ARBA" id="ARBA00037974"/>
    </source>
</evidence>
<proteinExistence type="inferred from homology"/>
<dbReference type="InterPro" id="IPR004839">
    <property type="entry name" value="Aminotransferase_I/II_large"/>
</dbReference>
<evidence type="ECO:0000313" key="8">
    <source>
        <dbReference type="Proteomes" id="UP000236726"/>
    </source>
</evidence>
<organism evidence="7 8">
    <name type="scientific">Lachnospira multipara</name>
    <dbReference type="NCBI Taxonomy" id="28051"/>
    <lineage>
        <taxon>Bacteria</taxon>
        <taxon>Bacillati</taxon>
        <taxon>Bacillota</taxon>
        <taxon>Clostridia</taxon>
        <taxon>Lachnospirales</taxon>
        <taxon>Lachnospiraceae</taxon>
        <taxon>Lachnospira</taxon>
    </lineage>
</organism>
<keyword evidence="3" id="KW-0663">Pyridoxal phosphate</keyword>